<sequence length="166" mass="18427">MRRTGHPKQPVGVKLIKGIMGTCYLFELNYLTVSYRVEDVRDFTRDTHAGVQALIVTPASLILLESSRRKIREKNREIREGKSQDVGEEKNGSSHTGPRIASVSGGARPAPKGLESSSSVFRFSLDLSSNPVRIFSNDDIVLDSGINNYFNTSSAFLIILQERIND</sequence>
<feature type="region of interest" description="Disordered" evidence="1">
    <location>
        <begin position="73"/>
        <end position="111"/>
    </location>
</feature>
<evidence type="ECO:0000313" key="2">
    <source>
        <dbReference type="EMBL" id="GBP65473.1"/>
    </source>
</evidence>
<dbReference type="EMBL" id="BGZK01000929">
    <property type="protein sequence ID" value="GBP65473.1"/>
    <property type="molecule type" value="Genomic_DNA"/>
</dbReference>
<dbReference type="AlphaFoldDB" id="A0A4C1XQZ6"/>
<proteinExistence type="predicted"/>
<organism evidence="2 3">
    <name type="scientific">Eumeta variegata</name>
    <name type="common">Bagworm moth</name>
    <name type="synonym">Eumeta japonica</name>
    <dbReference type="NCBI Taxonomy" id="151549"/>
    <lineage>
        <taxon>Eukaryota</taxon>
        <taxon>Metazoa</taxon>
        <taxon>Ecdysozoa</taxon>
        <taxon>Arthropoda</taxon>
        <taxon>Hexapoda</taxon>
        <taxon>Insecta</taxon>
        <taxon>Pterygota</taxon>
        <taxon>Neoptera</taxon>
        <taxon>Endopterygota</taxon>
        <taxon>Lepidoptera</taxon>
        <taxon>Glossata</taxon>
        <taxon>Ditrysia</taxon>
        <taxon>Tineoidea</taxon>
        <taxon>Psychidae</taxon>
        <taxon>Oiketicinae</taxon>
        <taxon>Eumeta</taxon>
    </lineage>
</organism>
<feature type="compositionally biased region" description="Basic and acidic residues" evidence="1">
    <location>
        <begin position="74"/>
        <end position="92"/>
    </location>
</feature>
<protein>
    <submittedName>
        <fullName evidence="2">Uncharacterized protein</fullName>
    </submittedName>
</protein>
<accession>A0A4C1XQZ6</accession>
<keyword evidence="3" id="KW-1185">Reference proteome</keyword>
<gene>
    <name evidence="2" type="ORF">EVAR_36725_1</name>
</gene>
<name>A0A4C1XQZ6_EUMVA</name>
<evidence type="ECO:0000256" key="1">
    <source>
        <dbReference type="SAM" id="MobiDB-lite"/>
    </source>
</evidence>
<feature type="non-terminal residue" evidence="2">
    <location>
        <position position="166"/>
    </location>
</feature>
<reference evidence="2 3" key="1">
    <citation type="journal article" date="2019" name="Commun. Biol.">
        <title>The bagworm genome reveals a unique fibroin gene that provides high tensile strength.</title>
        <authorList>
            <person name="Kono N."/>
            <person name="Nakamura H."/>
            <person name="Ohtoshi R."/>
            <person name="Tomita M."/>
            <person name="Numata K."/>
            <person name="Arakawa K."/>
        </authorList>
    </citation>
    <scope>NUCLEOTIDE SEQUENCE [LARGE SCALE GENOMIC DNA]</scope>
</reference>
<evidence type="ECO:0000313" key="3">
    <source>
        <dbReference type="Proteomes" id="UP000299102"/>
    </source>
</evidence>
<comment type="caution">
    <text evidence="2">The sequence shown here is derived from an EMBL/GenBank/DDBJ whole genome shotgun (WGS) entry which is preliminary data.</text>
</comment>
<dbReference type="Proteomes" id="UP000299102">
    <property type="component" value="Unassembled WGS sequence"/>
</dbReference>